<dbReference type="Gene3D" id="3.40.50.720">
    <property type="entry name" value="NAD(P)-binding Rossmann-like Domain"/>
    <property type="match status" value="2"/>
</dbReference>
<dbReference type="PANTHER" id="PTHR43026">
    <property type="entry name" value="2-HYDROXYACID DEHYDROGENASE HOMOLOG 1-RELATED"/>
    <property type="match status" value="1"/>
</dbReference>
<evidence type="ECO:0000313" key="8">
    <source>
        <dbReference type="Proteomes" id="UP000315783"/>
    </source>
</evidence>
<dbReference type="SUPFAM" id="SSF51735">
    <property type="entry name" value="NAD(P)-binding Rossmann-fold domains"/>
    <property type="match status" value="1"/>
</dbReference>
<dbReference type="InterPro" id="IPR029753">
    <property type="entry name" value="D-isomer_DH_CS"/>
</dbReference>
<dbReference type="InterPro" id="IPR058205">
    <property type="entry name" value="D-LDH-like"/>
</dbReference>
<evidence type="ECO:0000256" key="4">
    <source>
        <dbReference type="RuleBase" id="RU003719"/>
    </source>
</evidence>
<dbReference type="PROSITE" id="PS00065">
    <property type="entry name" value="D_2_HYDROXYACID_DH_1"/>
    <property type="match status" value="1"/>
</dbReference>
<feature type="domain" description="D-isomer specific 2-hydroxyacid dehydrogenase NAD-binding" evidence="6">
    <location>
        <begin position="116"/>
        <end position="301"/>
    </location>
</feature>
<dbReference type="PANTHER" id="PTHR43026:SF1">
    <property type="entry name" value="2-HYDROXYACID DEHYDROGENASE HOMOLOG 1-RELATED"/>
    <property type="match status" value="1"/>
</dbReference>
<evidence type="ECO:0000313" key="7">
    <source>
        <dbReference type="EMBL" id="TQV91129.1"/>
    </source>
</evidence>
<keyword evidence="2 4" id="KW-0560">Oxidoreductase</keyword>
<dbReference type="STRING" id="43265.A0A545UNS7"/>
<evidence type="ECO:0000259" key="6">
    <source>
        <dbReference type="Pfam" id="PF02826"/>
    </source>
</evidence>
<dbReference type="InterPro" id="IPR006139">
    <property type="entry name" value="D-isomer_2_OHA_DH_cat_dom"/>
</dbReference>
<dbReference type="CDD" id="cd12183">
    <property type="entry name" value="LDH_like_2"/>
    <property type="match status" value="1"/>
</dbReference>
<dbReference type="OrthoDB" id="298012at2759"/>
<organism evidence="7 8">
    <name type="scientific">Cordyceps javanica</name>
    <dbReference type="NCBI Taxonomy" id="43265"/>
    <lineage>
        <taxon>Eukaryota</taxon>
        <taxon>Fungi</taxon>
        <taxon>Dikarya</taxon>
        <taxon>Ascomycota</taxon>
        <taxon>Pezizomycotina</taxon>
        <taxon>Sordariomycetes</taxon>
        <taxon>Hypocreomycetidae</taxon>
        <taxon>Hypocreales</taxon>
        <taxon>Cordycipitaceae</taxon>
        <taxon>Cordyceps</taxon>
    </lineage>
</organism>
<dbReference type="Proteomes" id="UP000315783">
    <property type="component" value="Unassembled WGS sequence"/>
</dbReference>
<dbReference type="EMBL" id="SPUK01000021">
    <property type="protein sequence ID" value="TQV91129.1"/>
    <property type="molecule type" value="Genomic_DNA"/>
</dbReference>
<dbReference type="GO" id="GO:0051287">
    <property type="term" value="F:NAD binding"/>
    <property type="evidence" value="ECO:0007669"/>
    <property type="project" value="InterPro"/>
</dbReference>
<keyword evidence="3" id="KW-0520">NAD</keyword>
<gene>
    <name evidence="7" type="ORF">IF1G_10364</name>
</gene>
<dbReference type="AlphaFoldDB" id="A0A545UNS7"/>
<reference evidence="7 8" key="1">
    <citation type="journal article" date="2019" name="Appl. Microbiol. Biotechnol.">
        <title>Genome sequence of Isaria javanica and comparative genome analysis insights into family S53 peptidase evolution in fungal entomopathogens.</title>
        <authorList>
            <person name="Lin R."/>
            <person name="Zhang X."/>
            <person name="Xin B."/>
            <person name="Zou M."/>
            <person name="Gao Y."/>
            <person name="Qin F."/>
            <person name="Hu Q."/>
            <person name="Xie B."/>
            <person name="Cheng X."/>
        </authorList>
    </citation>
    <scope>NUCLEOTIDE SEQUENCE [LARGE SCALE GENOMIC DNA]</scope>
    <source>
        <strain evidence="7 8">IJ1G</strain>
    </source>
</reference>
<dbReference type="SUPFAM" id="SSF52283">
    <property type="entry name" value="Formate/glycerate dehydrogenase catalytic domain-like"/>
    <property type="match status" value="1"/>
</dbReference>
<evidence type="ECO:0000256" key="3">
    <source>
        <dbReference type="ARBA" id="ARBA00023027"/>
    </source>
</evidence>
<dbReference type="Pfam" id="PF00389">
    <property type="entry name" value="2-Hacid_dh"/>
    <property type="match status" value="1"/>
</dbReference>
<dbReference type="PROSITE" id="PS00670">
    <property type="entry name" value="D_2_HYDROXYACID_DH_2"/>
    <property type="match status" value="1"/>
</dbReference>
<evidence type="ECO:0000256" key="2">
    <source>
        <dbReference type="ARBA" id="ARBA00023002"/>
    </source>
</evidence>
<sequence length="349" mass="37494">MRLAVFSTKPYDKKYIALQNNARAGSSSGIDIAYHDFPLSTDTAALAEGADAVCVFVNDGLGSEVIKVLARIGISAILLRCAGFNNVDLEAAKESGIMVANVPSYSPESVAEFTVALIQTLNRNTHRAYNRLREGNFALDGLLGFTLHGKTVGIVGTGKIGIATAKILNGFRCRILAYDKYESPALAGLGEYMALDEMLPECDIISLHCPLTEETRHLIDESTIARMKRGVMIVNTARGGLLDTAAAIKALKAKQIGSLALDVYEDESALFYNDHSGDVIHDDLLMRLMTFPNVIVCGHQAFFTDEALSEIASVTLQNLEEFIATGTCKNSLTEALSSTSRPAAPARGI</sequence>
<comment type="similarity">
    <text evidence="1 4">Belongs to the D-isomer specific 2-hydroxyacid dehydrogenase family.</text>
</comment>
<comment type="caution">
    <text evidence="7">The sequence shown here is derived from an EMBL/GenBank/DDBJ whole genome shotgun (WGS) entry which is preliminary data.</text>
</comment>
<feature type="domain" description="D-isomer specific 2-hydroxyacid dehydrogenase catalytic" evidence="5">
    <location>
        <begin position="18"/>
        <end position="331"/>
    </location>
</feature>
<name>A0A545UNS7_9HYPO</name>
<accession>A0A545UNS7</accession>
<dbReference type="InterPro" id="IPR029752">
    <property type="entry name" value="D-isomer_DH_CS1"/>
</dbReference>
<proteinExistence type="inferred from homology"/>
<dbReference type="InterPro" id="IPR036291">
    <property type="entry name" value="NAD(P)-bd_dom_sf"/>
</dbReference>
<protein>
    <submittedName>
        <fullName evidence="7">D-isomer specific 2-hydroxyacid dehydrogenase, NAD-binding protein</fullName>
    </submittedName>
</protein>
<evidence type="ECO:0000256" key="1">
    <source>
        <dbReference type="ARBA" id="ARBA00005854"/>
    </source>
</evidence>
<dbReference type="Pfam" id="PF02826">
    <property type="entry name" value="2-Hacid_dh_C"/>
    <property type="match status" value="1"/>
</dbReference>
<dbReference type="InterPro" id="IPR006140">
    <property type="entry name" value="D-isomer_DH_NAD-bd"/>
</dbReference>
<keyword evidence="8" id="KW-1185">Reference proteome</keyword>
<dbReference type="PROSITE" id="PS00671">
    <property type="entry name" value="D_2_HYDROXYACID_DH_3"/>
    <property type="match status" value="1"/>
</dbReference>
<dbReference type="GO" id="GO:0008720">
    <property type="term" value="F:D-lactate dehydrogenase (NAD+) activity"/>
    <property type="evidence" value="ECO:0007669"/>
    <property type="project" value="TreeGrafter"/>
</dbReference>
<evidence type="ECO:0000259" key="5">
    <source>
        <dbReference type="Pfam" id="PF00389"/>
    </source>
</evidence>